<feature type="domain" description="Cupin type-2" evidence="1">
    <location>
        <begin position="47"/>
        <end position="111"/>
    </location>
</feature>
<protein>
    <submittedName>
        <fullName evidence="2">Quercetin 2,3-dioxygenase</fullName>
    </submittedName>
</protein>
<accession>A0ABT8N496</accession>
<dbReference type="InterPro" id="IPR053146">
    <property type="entry name" value="QDO-like"/>
</dbReference>
<name>A0ABT8N496_9BACL</name>
<dbReference type="PANTHER" id="PTHR36440:SF1">
    <property type="entry name" value="PUTATIVE (AFU_ORTHOLOGUE AFUA_8G07350)-RELATED"/>
    <property type="match status" value="1"/>
</dbReference>
<reference evidence="2 3" key="1">
    <citation type="submission" date="2023-06" db="EMBL/GenBank/DDBJ databases">
        <title>Novel species in genus Planococcus.</title>
        <authorList>
            <person name="Ning S."/>
        </authorList>
    </citation>
    <scope>NUCLEOTIDE SEQUENCE [LARGE SCALE GENOMIC DNA]</scope>
    <source>
        <strain evidence="2 3">N028</strain>
    </source>
</reference>
<organism evidence="2 3">
    <name type="scientific">Planococcus shixiaomingii</name>
    <dbReference type="NCBI Taxonomy" id="3058393"/>
    <lineage>
        <taxon>Bacteria</taxon>
        <taxon>Bacillati</taxon>
        <taxon>Bacillota</taxon>
        <taxon>Bacilli</taxon>
        <taxon>Bacillales</taxon>
        <taxon>Caryophanaceae</taxon>
        <taxon>Planococcus</taxon>
    </lineage>
</organism>
<evidence type="ECO:0000259" key="1">
    <source>
        <dbReference type="Pfam" id="PF07883"/>
    </source>
</evidence>
<evidence type="ECO:0000313" key="2">
    <source>
        <dbReference type="EMBL" id="MDN7242713.1"/>
    </source>
</evidence>
<dbReference type="CDD" id="cd02215">
    <property type="entry name" value="cupin_QDO_N_C"/>
    <property type="match status" value="1"/>
</dbReference>
<evidence type="ECO:0000313" key="3">
    <source>
        <dbReference type="Proteomes" id="UP001172055"/>
    </source>
</evidence>
<dbReference type="PANTHER" id="PTHR36440">
    <property type="entry name" value="PUTATIVE (AFU_ORTHOLOGUE AFUA_8G07350)-RELATED"/>
    <property type="match status" value="1"/>
</dbReference>
<dbReference type="Gene3D" id="2.60.120.10">
    <property type="entry name" value="Jelly Rolls"/>
    <property type="match status" value="1"/>
</dbReference>
<dbReference type="EMBL" id="JAUJWV010000002">
    <property type="protein sequence ID" value="MDN7242713.1"/>
    <property type="molecule type" value="Genomic_DNA"/>
</dbReference>
<dbReference type="Pfam" id="PF07883">
    <property type="entry name" value="Cupin_2"/>
    <property type="match status" value="1"/>
</dbReference>
<gene>
    <name evidence="2" type="ORF">QWY14_12945</name>
</gene>
<proteinExistence type="predicted"/>
<keyword evidence="3" id="KW-1185">Reference proteome</keyword>
<dbReference type="InterPro" id="IPR013096">
    <property type="entry name" value="Cupin_2"/>
</dbReference>
<dbReference type="RefSeq" id="WP_301724271.1">
    <property type="nucleotide sequence ID" value="NZ_JAUJWV010000002.1"/>
</dbReference>
<comment type="caution">
    <text evidence="2">The sequence shown here is derived from an EMBL/GenBank/DDBJ whole genome shotgun (WGS) entry which is preliminary data.</text>
</comment>
<sequence>MKSQVSQCYTLSVGEGKAYWFMGTFFEVKATAKETNGVFSLIEELNPPGEGPPLHVHHNEDETFYVLAGNVTFQIGEKTFYAAAGSYVFAPRDTPHTYRVEGEAPARFLTMMAPPGIEQLFIELGTPALERTLPPDTITTDIEKMYMLAKEYNAEILE</sequence>
<dbReference type="InterPro" id="IPR011051">
    <property type="entry name" value="RmlC_Cupin_sf"/>
</dbReference>
<dbReference type="SUPFAM" id="SSF51182">
    <property type="entry name" value="RmlC-like cupins"/>
    <property type="match status" value="1"/>
</dbReference>
<dbReference type="InterPro" id="IPR014710">
    <property type="entry name" value="RmlC-like_jellyroll"/>
</dbReference>
<dbReference type="Proteomes" id="UP001172055">
    <property type="component" value="Unassembled WGS sequence"/>
</dbReference>